<dbReference type="OrthoDB" id="10467257at2759"/>
<keyword evidence="2" id="KW-0732">Signal</keyword>
<dbReference type="EMBL" id="OU895880">
    <property type="protein sequence ID" value="CAG9810892.1"/>
    <property type="molecule type" value="Genomic_DNA"/>
</dbReference>
<feature type="compositionally biased region" description="Basic and acidic residues" evidence="1">
    <location>
        <begin position="229"/>
        <end position="243"/>
    </location>
</feature>
<dbReference type="Proteomes" id="UP001153620">
    <property type="component" value="Chromosome 4"/>
</dbReference>
<reference evidence="3" key="2">
    <citation type="submission" date="2022-10" db="EMBL/GenBank/DDBJ databases">
        <authorList>
            <consortium name="ENA_rothamsted_submissions"/>
            <consortium name="culmorum"/>
            <person name="King R."/>
        </authorList>
    </citation>
    <scope>NUCLEOTIDE SEQUENCE</scope>
</reference>
<evidence type="ECO:0000313" key="4">
    <source>
        <dbReference type="Proteomes" id="UP001153620"/>
    </source>
</evidence>
<feature type="signal peptide" evidence="2">
    <location>
        <begin position="1"/>
        <end position="18"/>
    </location>
</feature>
<feature type="region of interest" description="Disordered" evidence="1">
    <location>
        <begin position="218"/>
        <end position="243"/>
    </location>
</feature>
<organism evidence="3 4">
    <name type="scientific">Chironomus riparius</name>
    <dbReference type="NCBI Taxonomy" id="315576"/>
    <lineage>
        <taxon>Eukaryota</taxon>
        <taxon>Metazoa</taxon>
        <taxon>Ecdysozoa</taxon>
        <taxon>Arthropoda</taxon>
        <taxon>Hexapoda</taxon>
        <taxon>Insecta</taxon>
        <taxon>Pterygota</taxon>
        <taxon>Neoptera</taxon>
        <taxon>Endopterygota</taxon>
        <taxon>Diptera</taxon>
        <taxon>Nematocera</taxon>
        <taxon>Chironomoidea</taxon>
        <taxon>Chironomidae</taxon>
        <taxon>Chironominae</taxon>
        <taxon>Chironomus</taxon>
    </lineage>
</organism>
<keyword evidence="4" id="KW-1185">Reference proteome</keyword>
<proteinExistence type="predicted"/>
<evidence type="ECO:0000313" key="3">
    <source>
        <dbReference type="EMBL" id="CAG9810892.1"/>
    </source>
</evidence>
<reference evidence="3" key="1">
    <citation type="submission" date="2022-01" db="EMBL/GenBank/DDBJ databases">
        <authorList>
            <person name="King R."/>
        </authorList>
    </citation>
    <scope>NUCLEOTIDE SEQUENCE</scope>
</reference>
<dbReference type="Gene3D" id="3.80.10.10">
    <property type="entry name" value="Ribonuclease Inhibitor"/>
    <property type="match status" value="1"/>
</dbReference>
<evidence type="ECO:0000256" key="2">
    <source>
        <dbReference type="SAM" id="SignalP"/>
    </source>
</evidence>
<sequence>MNKSTILILLLAISATTAVDVNCNFMKAVFGGSNILTCFANQVRESIGCAEPDEINIVNECDLPANTTVDDVEGIFSKGIEWPRFPINLWKKLPKLKAIEMDGAGLDTLRSTYFFNLTNLVHLSFPRNKFTKLQGRLFRHCPGLKWVRFNDNPDLINIGFNLFGNLPYLKEINFGGIGCGEADDDMKSTDSTLFSRFASRLMRTCPPDEEDLADDMENMECTFNTDAESESKPKDSKEGSNET</sequence>
<dbReference type="AlphaFoldDB" id="A0A9N9WYD4"/>
<feature type="chain" id="PRO_5040361179" evidence="2">
    <location>
        <begin position="19"/>
        <end position="243"/>
    </location>
</feature>
<dbReference type="SUPFAM" id="SSF52058">
    <property type="entry name" value="L domain-like"/>
    <property type="match status" value="1"/>
</dbReference>
<evidence type="ECO:0000256" key="1">
    <source>
        <dbReference type="SAM" id="MobiDB-lite"/>
    </source>
</evidence>
<gene>
    <name evidence="3" type="ORF">CHIRRI_LOCUS13704</name>
</gene>
<accession>A0A9N9WYD4</accession>
<name>A0A9N9WYD4_9DIPT</name>
<dbReference type="InterPro" id="IPR032675">
    <property type="entry name" value="LRR_dom_sf"/>
</dbReference>
<protein>
    <submittedName>
        <fullName evidence="3">Uncharacterized protein</fullName>
    </submittedName>
</protein>